<evidence type="ECO:0000313" key="2">
    <source>
        <dbReference type="RefSeq" id="XP_007442835.1"/>
    </source>
</evidence>
<keyword evidence="1" id="KW-1185">Reference proteome</keyword>
<dbReference type="GO" id="GO:0044782">
    <property type="term" value="P:cilium organization"/>
    <property type="evidence" value="ECO:0007669"/>
    <property type="project" value="TreeGrafter"/>
</dbReference>
<proteinExistence type="predicted"/>
<dbReference type="KEGG" id="pbi:103065610"/>
<feature type="non-terminal residue" evidence="2">
    <location>
        <position position="103"/>
    </location>
</feature>
<dbReference type="PANTHER" id="PTHR16091:SF1">
    <property type="entry name" value="TETRATRICOPEPTIDE REPEAT PROTEIN 17"/>
    <property type="match status" value="1"/>
</dbReference>
<dbReference type="GO" id="GO:0005737">
    <property type="term" value="C:cytoplasm"/>
    <property type="evidence" value="ECO:0007669"/>
    <property type="project" value="TreeGrafter"/>
</dbReference>
<evidence type="ECO:0000313" key="1">
    <source>
        <dbReference type="Proteomes" id="UP000695026"/>
    </source>
</evidence>
<sequence>MATWVLPVPGNAGRPGLWKMALSAGESGWSGRKLVCASLRSLFGLFLLLGLAPRPGAATTHWVVTEDGKIQQQVDSPMNLKHPHDLVILMRQETTVNYLKELE</sequence>
<dbReference type="GeneID" id="103065610"/>
<dbReference type="InterPro" id="IPR052630">
    <property type="entry name" value="TTC17"/>
</dbReference>
<dbReference type="GO" id="GO:0015629">
    <property type="term" value="C:actin cytoskeleton"/>
    <property type="evidence" value="ECO:0007669"/>
    <property type="project" value="TreeGrafter"/>
</dbReference>
<dbReference type="GO" id="GO:0030041">
    <property type="term" value="P:actin filament polymerization"/>
    <property type="evidence" value="ECO:0007669"/>
    <property type="project" value="TreeGrafter"/>
</dbReference>
<dbReference type="PANTHER" id="PTHR16091">
    <property type="entry name" value="TTC17 PROTEIN"/>
    <property type="match status" value="1"/>
</dbReference>
<dbReference type="RefSeq" id="XP_007442835.1">
    <property type="nucleotide sequence ID" value="XM_007442773.1"/>
</dbReference>
<dbReference type="AlphaFoldDB" id="A0A9F2WI44"/>
<organism evidence="1 2">
    <name type="scientific">Python bivittatus</name>
    <name type="common">Burmese python</name>
    <name type="synonym">Python molurus bivittatus</name>
    <dbReference type="NCBI Taxonomy" id="176946"/>
    <lineage>
        <taxon>Eukaryota</taxon>
        <taxon>Metazoa</taxon>
        <taxon>Chordata</taxon>
        <taxon>Craniata</taxon>
        <taxon>Vertebrata</taxon>
        <taxon>Euteleostomi</taxon>
        <taxon>Lepidosauria</taxon>
        <taxon>Squamata</taxon>
        <taxon>Bifurcata</taxon>
        <taxon>Unidentata</taxon>
        <taxon>Episquamata</taxon>
        <taxon>Toxicofera</taxon>
        <taxon>Serpentes</taxon>
        <taxon>Henophidia</taxon>
        <taxon>Pythonidae</taxon>
        <taxon>Python</taxon>
    </lineage>
</organism>
<dbReference type="OrthoDB" id="2115703at2759"/>
<reference evidence="2" key="1">
    <citation type="submission" date="2025-08" db="UniProtKB">
        <authorList>
            <consortium name="RefSeq"/>
        </authorList>
    </citation>
    <scope>IDENTIFICATION</scope>
    <source>
        <tissue evidence="2">Liver</tissue>
    </source>
</reference>
<accession>A0A9F2WI44</accession>
<name>A0A9F2WI44_PYTBI</name>
<protein>
    <submittedName>
        <fullName evidence="2">Tetratricopeptide repeat protein 17-like</fullName>
    </submittedName>
</protein>
<dbReference type="Proteomes" id="UP000695026">
    <property type="component" value="Unplaced"/>
</dbReference>
<gene>
    <name evidence="2" type="primary">LOC103065610</name>
</gene>